<evidence type="ECO:0000256" key="1">
    <source>
        <dbReference type="SAM" id="MobiDB-lite"/>
    </source>
</evidence>
<sequence length="118" mass="12620">MAQDDAVSYDPAKLRAAQDLLGLPSITAASTSDLQAPAQPARRAPRNRLLQDAPSMPGSCPAHIYPPQGCEQIRADDPTKVDCTHAVCPFHADRDATNSFDCLCAIHCAGRIMMDACK</sequence>
<keyword evidence="3" id="KW-1185">Reference proteome</keyword>
<dbReference type="AlphaFoldDB" id="A0A835WL38"/>
<feature type="region of interest" description="Disordered" evidence="1">
    <location>
        <begin position="29"/>
        <end position="55"/>
    </location>
</feature>
<organism evidence="2 3">
    <name type="scientific">Chlamydomonas schloesseri</name>
    <dbReference type="NCBI Taxonomy" id="2026947"/>
    <lineage>
        <taxon>Eukaryota</taxon>
        <taxon>Viridiplantae</taxon>
        <taxon>Chlorophyta</taxon>
        <taxon>core chlorophytes</taxon>
        <taxon>Chlorophyceae</taxon>
        <taxon>CS clade</taxon>
        <taxon>Chlamydomonadales</taxon>
        <taxon>Chlamydomonadaceae</taxon>
        <taxon>Chlamydomonas</taxon>
    </lineage>
</organism>
<name>A0A835WL38_9CHLO</name>
<feature type="compositionally biased region" description="Low complexity" evidence="1">
    <location>
        <begin position="34"/>
        <end position="51"/>
    </location>
</feature>
<evidence type="ECO:0000313" key="3">
    <source>
        <dbReference type="Proteomes" id="UP000613740"/>
    </source>
</evidence>
<proteinExistence type="predicted"/>
<gene>
    <name evidence="2" type="ORF">HYH02_005226</name>
</gene>
<dbReference type="EMBL" id="JAEHOD010000013">
    <property type="protein sequence ID" value="KAG2449698.1"/>
    <property type="molecule type" value="Genomic_DNA"/>
</dbReference>
<comment type="caution">
    <text evidence="2">The sequence shown here is derived from an EMBL/GenBank/DDBJ whole genome shotgun (WGS) entry which is preliminary data.</text>
</comment>
<evidence type="ECO:0000313" key="2">
    <source>
        <dbReference type="EMBL" id="KAG2449698.1"/>
    </source>
</evidence>
<accession>A0A835WL38</accession>
<reference evidence="2" key="1">
    <citation type="journal article" date="2020" name="bioRxiv">
        <title>Comparative genomics of Chlamydomonas.</title>
        <authorList>
            <person name="Craig R.J."/>
            <person name="Hasan A.R."/>
            <person name="Ness R.W."/>
            <person name="Keightley P.D."/>
        </authorList>
    </citation>
    <scope>NUCLEOTIDE SEQUENCE</scope>
    <source>
        <strain evidence="2">CCAP 11/173</strain>
    </source>
</reference>
<dbReference type="Proteomes" id="UP000613740">
    <property type="component" value="Unassembled WGS sequence"/>
</dbReference>
<protein>
    <submittedName>
        <fullName evidence="2">Uncharacterized protein</fullName>
    </submittedName>
</protein>